<keyword evidence="3" id="KW-1185">Reference proteome</keyword>
<name>A0A9W9VT98_9EURO</name>
<dbReference type="GeneID" id="81375076"/>
<dbReference type="OrthoDB" id="4361610at2759"/>
<dbReference type="RefSeq" id="XP_056486716.1">
    <property type="nucleotide sequence ID" value="XM_056636096.1"/>
</dbReference>
<evidence type="ECO:0000256" key="1">
    <source>
        <dbReference type="SAM" id="MobiDB-lite"/>
    </source>
</evidence>
<accession>A0A9W9VT98</accession>
<dbReference type="EMBL" id="JAPZBU010000009">
    <property type="protein sequence ID" value="KAJ5388918.1"/>
    <property type="molecule type" value="Genomic_DNA"/>
</dbReference>
<proteinExistence type="predicted"/>
<dbReference type="Proteomes" id="UP001147747">
    <property type="component" value="Unassembled WGS sequence"/>
</dbReference>
<evidence type="ECO:0000313" key="3">
    <source>
        <dbReference type="Proteomes" id="UP001147747"/>
    </source>
</evidence>
<reference evidence="2" key="2">
    <citation type="journal article" date="2023" name="IMA Fungus">
        <title>Comparative genomic study of the Penicillium genus elucidates a diverse pangenome and 15 lateral gene transfer events.</title>
        <authorList>
            <person name="Petersen C."/>
            <person name="Sorensen T."/>
            <person name="Nielsen M.R."/>
            <person name="Sondergaard T.E."/>
            <person name="Sorensen J.L."/>
            <person name="Fitzpatrick D.A."/>
            <person name="Frisvad J.C."/>
            <person name="Nielsen K.L."/>
        </authorList>
    </citation>
    <scope>NUCLEOTIDE SEQUENCE</scope>
    <source>
        <strain evidence="2">IBT 29677</strain>
    </source>
</reference>
<sequence>MPADFGTQSEAYNGISGQIIGAISLFVPHPITSVNGPMEEEDERIAVDPIQLSLNGDSSTLTDIAKAFASDSRPRLMLIAGKNTKTSQSTVIGIYLPSALSEGVSLRLFFELQPKFRLHRWSSYHKGLTSMLVRDGSKDVKSLLSRESNANSPGDLESNEPFGIGGSEGEETCIKIDPVRKLASSVCHSTESQVEYSHFAVLGISGGEQAVLPGLMNTSTTWAKGIPGTFQGGPKTGVNQGNELKARIMGFGPV</sequence>
<gene>
    <name evidence="2" type="ORF">N7509_011459</name>
</gene>
<comment type="caution">
    <text evidence="2">The sequence shown here is derived from an EMBL/GenBank/DDBJ whole genome shotgun (WGS) entry which is preliminary data.</text>
</comment>
<protein>
    <submittedName>
        <fullName evidence="2">Uncharacterized protein</fullName>
    </submittedName>
</protein>
<dbReference type="AlphaFoldDB" id="A0A9W9VT98"/>
<reference evidence="2" key="1">
    <citation type="submission" date="2022-12" db="EMBL/GenBank/DDBJ databases">
        <authorList>
            <person name="Petersen C."/>
        </authorList>
    </citation>
    <scope>NUCLEOTIDE SEQUENCE</scope>
    <source>
        <strain evidence="2">IBT 29677</strain>
    </source>
</reference>
<organism evidence="2 3">
    <name type="scientific">Penicillium cosmopolitanum</name>
    <dbReference type="NCBI Taxonomy" id="1131564"/>
    <lineage>
        <taxon>Eukaryota</taxon>
        <taxon>Fungi</taxon>
        <taxon>Dikarya</taxon>
        <taxon>Ascomycota</taxon>
        <taxon>Pezizomycotina</taxon>
        <taxon>Eurotiomycetes</taxon>
        <taxon>Eurotiomycetidae</taxon>
        <taxon>Eurotiales</taxon>
        <taxon>Aspergillaceae</taxon>
        <taxon>Penicillium</taxon>
    </lineage>
</organism>
<evidence type="ECO:0000313" key="2">
    <source>
        <dbReference type="EMBL" id="KAJ5388918.1"/>
    </source>
</evidence>
<feature type="region of interest" description="Disordered" evidence="1">
    <location>
        <begin position="143"/>
        <end position="164"/>
    </location>
</feature>